<keyword evidence="4" id="KW-0808">Transferase</keyword>
<dbReference type="Pfam" id="PF00535">
    <property type="entry name" value="Glycos_transf_2"/>
    <property type="match status" value="1"/>
</dbReference>
<proteinExistence type="inferred from homology"/>
<evidence type="ECO:0000313" key="5">
    <source>
        <dbReference type="Proteomes" id="UP000246073"/>
    </source>
</evidence>
<dbReference type="EMBL" id="OOFM01000004">
    <property type="protein sequence ID" value="SPL63829.1"/>
    <property type="molecule type" value="Genomic_DNA"/>
</dbReference>
<feature type="compositionally biased region" description="Low complexity" evidence="2">
    <location>
        <begin position="270"/>
        <end position="283"/>
    </location>
</feature>
<organism evidence="4 5">
    <name type="scientific">Ochrobactrum soli</name>
    <dbReference type="NCBI Taxonomy" id="2448455"/>
    <lineage>
        <taxon>Bacteria</taxon>
        <taxon>Pseudomonadati</taxon>
        <taxon>Pseudomonadota</taxon>
        <taxon>Alphaproteobacteria</taxon>
        <taxon>Hyphomicrobiales</taxon>
        <taxon>Brucellaceae</taxon>
        <taxon>Brucella/Ochrobactrum group</taxon>
        <taxon>Ochrobactrum</taxon>
    </lineage>
</organism>
<dbReference type="RefSeq" id="WP_109367693.1">
    <property type="nucleotide sequence ID" value="NZ_OOFM01000004.1"/>
</dbReference>
<dbReference type="InterPro" id="IPR029044">
    <property type="entry name" value="Nucleotide-diphossugar_trans"/>
</dbReference>
<evidence type="ECO:0000259" key="3">
    <source>
        <dbReference type="Pfam" id="PF00535"/>
    </source>
</evidence>
<feature type="region of interest" description="Disordered" evidence="2">
    <location>
        <begin position="270"/>
        <end position="295"/>
    </location>
</feature>
<dbReference type="PANTHER" id="PTHR43630">
    <property type="entry name" value="POLY-BETA-1,6-N-ACETYL-D-GLUCOSAMINE SYNTHASE"/>
    <property type="match status" value="1"/>
</dbReference>
<dbReference type="Gene3D" id="3.90.550.10">
    <property type="entry name" value="Spore Coat Polysaccharide Biosynthesis Protein SpsA, Chain A"/>
    <property type="match status" value="1"/>
</dbReference>
<protein>
    <submittedName>
        <fullName evidence="4">Glycosyltransferase involved in cell wall biogenesis</fullName>
    </submittedName>
</protein>
<gene>
    <name evidence="4" type="ORF">OHAE_3761</name>
</gene>
<dbReference type="CDD" id="cd02511">
    <property type="entry name" value="Beta4Glucosyltransferase"/>
    <property type="match status" value="1"/>
</dbReference>
<dbReference type="Proteomes" id="UP000246073">
    <property type="component" value="Unassembled WGS sequence"/>
</dbReference>
<comment type="similarity">
    <text evidence="1">Belongs to the glycosyltransferase 2 family. WaaE/KdtX subfamily.</text>
</comment>
<name>A0A2P9HI97_9HYPH</name>
<reference evidence="5" key="1">
    <citation type="submission" date="2017-12" db="EMBL/GenBank/DDBJ databases">
        <authorList>
            <person name="Diaz M."/>
        </authorList>
    </citation>
    <scope>NUCLEOTIDE SEQUENCE [LARGE SCALE GENOMIC DNA]</scope>
    <source>
        <strain evidence="5">FI11154</strain>
    </source>
</reference>
<sequence>MTVSALIMTFNEEMNLPACLESLAWCDDIVVLDSFSTDRTVEIAKAAGARVYSHAYDTEDRQRMYGLTEIKFKHDWVYTPDADEITPPDLRDEMLAIAADPDRPEVFFKARYKNMFMGRWIRHASLYPTWITRLVRPDRVRFERSVHSRASGGPGGELQAHFIHYSFNKGLEAWYAKHNRYSSVEADLSAARLLERHIDWGGIFSTEPERRRRALKSLSYNMPFRPSLRFFYMYVLRRGFLDGKPGYLYCRLLAAYEFMIVVKMEEQRSRQSAQPSRSSVQQRPLDAKKPERHMV</sequence>
<feature type="compositionally biased region" description="Basic and acidic residues" evidence="2">
    <location>
        <begin position="285"/>
        <end position="295"/>
    </location>
</feature>
<evidence type="ECO:0000313" key="4">
    <source>
        <dbReference type="EMBL" id="SPL63829.1"/>
    </source>
</evidence>
<dbReference type="InterPro" id="IPR001173">
    <property type="entry name" value="Glyco_trans_2-like"/>
</dbReference>
<evidence type="ECO:0000256" key="1">
    <source>
        <dbReference type="ARBA" id="ARBA00038494"/>
    </source>
</evidence>
<evidence type="ECO:0000256" key="2">
    <source>
        <dbReference type="SAM" id="MobiDB-lite"/>
    </source>
</evidence>
<dbReference type="SUPFAM" id="SSF53448">
    <property type="entry name" value="Nucleotide-diphospho-sugar transferases"/>
    <property type="match status" value="1"/>
</dbReference>
<dbReference type="PANTHER" id="PTHR43630:SF2">
    <property type="entry name" value="GLYCOSYLTRANSFERASE"/>
    <property type="match status" value="1"/>
</dbReference>
<dbReference type="GO" id="GO:0016740">
    <property type="term" value="F:transferase activity"/>
    <property type="evidence" value="ECO:0007669"/>
    <property type="project" value="UniProtKB-KW"/>
</dbReference>
<accession>A0A2P9HI97</accession>
<feature type="domain" description="Glycosyltransferase 2-like" evidence="3">
    <location>
        <begin position="4"/>
        <end position="138"/>
    </location>
</feature>
<dbReference type="AlphaFoldDB" id="A0A2P9HI97"/>